<reference evidence="7 8" key="1">
    <citation type="journal article" date="2016" name="Microbes Environ.">
        <title>Phylogenetically diverse aerobic anoxygenic phototrophic bacteria isolated from epilithic biofilms in Tama river, Japan.</title>
        <authorList>
            <person name="Hirose S."/>
            <person name="Matsuura K."/>
            <person name="Haruta S."/>
        </authorList>
    </citation>
    <scope>NUCLEOTIDE SEQUENCE [LARGE SCALE GENOMIC DNA]</scope>
    <source>
        <strain evidence="7 8">S08</strain>
    </source>
</reference>
<dbReference type="EMBL" id="AP025637">
    <property type="protein sequence ID" value="BDG72408.1"/>
    <property type="molecule type" value="Genomic_DNA"/>
</dbReference>
<keyword evidence="5 6" id="KW-0472">Membrane</keyword>
<evidence type="ECO:0000256" key="1">
    <source>
        <dbReference type="ARBA" id="ARBA00004651"/>
    </source>
</evidence>
<dbReference type="CDD" id="cd06581">
    <property type="entry name" value="TM_PBP1_LivM_like"/>
    <property type="match status" value="1"/>
</dbReference>
<dbReference type="PROSITE" id="PS51257">
    <property type="entry name" value="PROKAR_LIPOPROTEIN"/>
    <property type="match status" value="1"/>
</dbReference>
<comment type="subcellular location">
    <subcellularLocation>
        <location evidence="1">Cell membrane</location>
        <topology evidence="1">Multi-pass membrane protein</topology>
    </subcellularLocation>
</comment>
<accession>A0ABN6P3V4</accession>
<feature type="transmembrane region" description="Helical" evidence="6">
    <location>
        <begin position="55"/>
        <end position="75"/>
    </location>
</feature>
<proteinExistence type="predicted"/>
<keyword evidence="2" id="KW-1003">Cell membrane</keyword>
<dbReference type="InterPro" id="IPR043428">
    <property type="entry name" value="LivM-like"/>
</dbReference>
<evidence type="ECO:0000256" key="2">
    <source>
        <dbReference type="ARBA" id="ARBA00022475"/>
    </source>
</evidence>
<evidence type="ECO:0000256" key="5">
    <source>
        <dbReference type="ARBA" id="ARBA00023136"/>
    </source>
</evidence>
<feature type="transmembrane region" description="Helical" evidence="6">
    <location>
        <begin position="251"/>
        <end position="272"/>
    </location>
</feature>
<keyword evidence="3 6" id="KW-0812">Transmembrane</keyword>
<keyword evidence="8" id="KW-1185">Reference proteome</keyword>
<dbReference type="Pfam" id="PF02653">
    <property type="entry name" value="BPD_transp_2"/>
    <property type="match status" value="1"/>
</dbReference>
<dbReference type="RefSeq" id="WP_244459614.1">
    <property type="nucleotide sequence ID" value="NZ_AP025637.1"/>
</dbReference>
<feature type="transmembrane region" description="Helical" evidence="6">
    <location>
        <begin position="284"/>
        <end position="302"/>
    </location>
</feature>
<evidence type="ECO:0000256" key="6">
    <source>
        <dbReference type="SAM" id="Phobius"/>
    </source>
</evidence>
<dbReference type="Proteomes" id="UP000831327">
    <property type="component" value="Chromosome"/>
</dbReference>
<dbReference type="PANTHER" id="PTHR30482">
    <property type="entry name" value="HIGH-AFFINITY BRANCHED-CHAIN AMINO ACID TRANSPORT SYSTEM PERMEASE"/>
    <property type="match status" value="1"/>
</dbReference>
<keyword evidence="4 6" id="KW-1133">Transmembrane helix</keyword>
<dbReference type="PANTHER" id="PTHR30482:SF10">
    <property type="entry name" value="HIGH-AFFINITY BRANCHED-CHAIN AMINO ACID TRANSPORT PROTEIN BRAE"/>
    <property type="match status" value="1"/>
</dbReference>
<organism evidence="7 8">
    <name type="scientific">Roseomonas fluvialis</name>
    <dbReference type="NCBI Taxonomy" id="1750527"/>
    <lineage>
        <taxon>Bacteria</taxon>
        <taxon>Pseudomonadati</taxon>
        <taxon>Pseudomonadota</taxon>
        <taxon>Alphaproteobacteria</taxon>
        <taxon>Acetobacterales</taxon>
        <taxon>Roseomonadaceae</taxon>
        <taxon>Roseomonas</taxon>
    </lineage>
</organism>
<feature type="transmembrane region" description="Helical" evidence="6">
    <location>
        <begin position="210"/>
        <end position="231"/>
    </location>
</feature>
<dbReference type="InterPro" id="IPR001851">
    <property type="entry name" value="ABC_transp_permease"/>
</dbReference>
<evidence type="ECO:0000313" key="8">
    <source>
        <dbReference type="Proteomes" id="UP000831327"/>
    </source>
</evidence>
<gene>
    <name evidence="7" type="ORF">Rmf_23370</name>
</gene>
<feature type="transmembrane region" description="Helical" evidence="6">
    <location>
        <begin position="81"/>
        <end position="104"/>
    </location>
</feature>
<name>A0ABN6P3V4_9PROT</name>
<evidence type="ECO:0000256" key="3">
    <source>
        <dbReference type="ARBA" id="ARBA00022692"/>
    </source>
</evidence>
<feature type="transmembrane region" description="Helical" evidence="6">
    <location>
        <begin position="28"/>
        <end position="48"/>
    </location>
</feature>
<sequence>MTGRDLLPIAVFALLAACVPLFVTSNVVLNFLVFTLIIALAAQGWNLLGGYGGQYSFGHAAFFGTGAYLTAILQVRYGMNAYPAFAAGIALAALVGLAIGFMAFRSGLRGSYFALVTLAFAEVFRVLANASEVTGGAAGILIRLRADPMNFQFAERGTFLWVAAALVTLALLATLALERSRLGAQLVAVRENEAAAQALGVDVLAVKLRAIVLSAGMTGAAGGLYAQYFLYLDAQIAYGTWISVEALLAPIVGGAGTVFGPLLGAVILHGLAEATKTIAGRIPGIDLVVFGIVLILVVRFPPRDIPGLLKRWRR</sequence>
<evidence type="ECO:0000313" key="7">
    <source>
        <dbReference type="EMBL" id="BDG72408.1"/>
    </source>
</evidence>
<evidence type="ECO:0000256" key="4">
    <source>
        <dbReference type="ARBA" id="ARBA00022989"/>
    </source>
</evidence>
<protein>
    <submittedName>
        <fullName evidence="7">Branched-chain amino acid ABC transporter permease</fullName>
    </submittedName>
</protein>
<feature type="transmembrane region" description="Helical" evidence="6">
    <location>
        <begin position="158"/>
        <end position="177"/>
    </location>
</feature>